<sequence length="112" mass="12066">MRWSLAILRVSAPIILALVAPQASASPADRGLAFARAHCGRCHAVGPRRTSPMREAPSFRTLADHFPVGDLADVLVEGVDRRHPAMPDFRLTPADAADLTADLEGLRHGLRP</sequence>
<dbReference type="PROSITE" id="PS51007">
    <property type="entry name" value="CYTC"/>
    <property type="match status" value="1"/>
</dbReference>
<dbReference type="RefSeq" id="WP_238301180.1">
    <property type="nucleotide sequence ID" value="NZ_BPQM01000012.1"/>
</dbReference>
<dbReference type="InterPro" id="IPR009056">
    <property type="entry name" value="Cyt_c-like_dom"/>
</dbReference>
<reference evidence="7" key="1">
    <citation type="journal article" date="2016" name="Front. Microbiol.">
        <title>Genome Sequence of the Piezophilic, Mesophilic Sulfate-Reducing Bacterium Desulfovibrio indicus J2T.</title>
        <authorList>
            <person name="Cao J."/>
            <person name="Maignien L."/>
            <person name="Shao Z."/>
            <person name="Alain K."/>
            <person name="Jebbar M."/>
        </authorList>
    </citation>
    <scope>NUCLEOTIDE SEQUENCE</scope>
    <source>
        <strain evidence="7">NBRC 103626</strain>
    </source>
</reference>
<dbReference type="Proteomes" id="UP001055108">
    <property type="component" value="Unassembled WGS sequence"/>
</dbReference>
<evidence type="ECO:0000259" key="6">
    <source>
        <dbReference type="PROSITE" id="PS51007"/>
    </source>
</evidence>
<feature type="chain" id="PRO_5041217720" description="Cytochrome c domain-containing protein" evidence="5">
    <location>
        <begin position="26"/>
        <end position="112"/>
    </location>
</feature>
<proteinExistence type="predicted"/>
<comment type="caution">
    <text evidence="7">The sequence shown here is derived from an EMBL/GenBank/DDBJ whole genome shotgun (WGS) entry which is preliminary data.</text>
</comment>
<dbReference type="GO" id="GO:0009055">
    <property type="term" value="F:electron transfer activity"/>
    <property type="evidence" value="ECO:0007669"/>
    <property type="project" value="InterPro"/>
</dbReference>
<evidence type="ECO:0000256" key="1">
    <source>
        <dbReference type="ARBA" id="ARBA00022617"/>
    </source>
</evidence>
<dbReference type="GO" id="GO:0020037">
    <property type="term" value="F:heme binding"/>
    <property type="evidence" value="ECO:0007669"/>
    <property type="project" value="InterPro"/>
</dbReference>
<gene>
    <name evidence="7" type="ORF">NBEOAGPD_0610</name>
</gene>
<dbReference type="GO" id="GO:0046872">
    <property type="term" value="F:metal ion binding"/>
    <property type="evidence" value="ECO:0007669"/>
    <property type="project" value="UniProtKB-KW"/>
</dbReference>
<keyword evidence="8" id="KW-1185">Reference proteome</keyword>
<accession>A0AA37HL08</accession>
<dbReference type="Gene3D" id="1.10.760.10">
    <property type="entry name" value="Cytochrome c-like domain"/>
    <property type="match status" value="1"/>
</dbReference>
<evidence type="ECO:0000256" key="3">
    <source>
        <dbReference type="ARBA" id="ARBA00023004"/>
    </source>
</evidence>
<dbReference type="InterPro" id="IPR036909">
    <property type="entry name" value="Cyt_c-like_dom_sf"/>
</dbReference>
<dbReference type="EMBL" id="BPQM01000012">
    <property type="protein sequence ID" value="GJD77406.1"/>
    <property type="molecule type" value="Genomic_DNA"/>
</dbReference>
<protein>
    <recommendedName>
        <fullName evidence="6">Cytochrome c domain-containing protein</fullName>
    </recommendedName>
</protein>
<organism evidence="7 8">
    <name type="scientific">Methylobacterium gregans</name>
    <dbReference type="NCBI Taxonomy" id="374424"/>
    <lineage>
        <taxon>Bacteria</taxon>
        <taxon>Pseudomonadati</taxon>
        <taxon>Pseudomonadota</taxon>
        <taxon>Alphaproteobacteria</taxon>
        <taxon>Hyphomicrobiales</taxon>
        <taxon>Methylobacteriaceae</taxon>
        <taxon>Methylobacterium</taxon>
    </lineage>
</organism>
<dbReference type="SUPFAM" id="SSF46626">
    <property type="entry name" value="Cytochrome c"/>
    <property type="match status" value="1"/>
</dbReference>
<evidence type="ECO:0000313" key="7">
    <source>
        <dbReference type="EMBL" id="GJD77406.1"/>
    </source>
</evidence>
<evidence type="ECO:0000256" key="5">
    <source>
        <dbReference type="SAM" id="SignalP"/>
    </source>
</evidence>
<evidence type="ECO:0000313" key="8">
    <source>
        <dbReference type="Proteomes" id="UP001055108"/>
    </source>
</evidence>
<keyword evidence="1 4" id="KW-0349">Heme</keyword>
<reference evidence="7" key="2">
    <citation type="submission" date="2021-08" db="EMBL/GenBank/DDBJ databases">
        <authorList>
            <person name="Tani A."/>
            <person name="Ola A."/>
            <person name="Ogura Y."/>
            <person name="Katsura K."/>
            <person name="Hayashi T."/>
        </authorList>
    </citation>
    <scope>NUCLEOTIDE SEQUENCE</scope>
    <source>
        <strain evidence="7">NBRC 103626</strain>
    </source>
</reference>
<evidence type="ECO:0000256" key="4">
    <source>
        <dbReference type="PROSITE-ProRule" id="PRU00433"/>
    </source>
</evidence>
<keyword evidence="3 4" id="KW-0408">Iron</keyword>
<dbReference type="AlphaFoldDB" id="A0AA37HL08"/>
<name>A0AA37HL08_9HYPH</name>
<feature type="domain" description="Cytochrome c" evidence="6">
    <location>
        <begin position="26"/>
        <end position="107"/>
    </location>
</feature>
<feature type="signal peptide" evidence="5">
    <location>
        <begin position="1"/>
        <end position="25"/>
    </location>
</feature>
<keyword evidence="2 4" id="KW-0479">Metal-binding</keyword>
<keyword evidence="5" id="KW-0732">Signal</keyword>
<evidence type="ECO:0000256" key="2">
    <source>
        <dbReference type="ARBA" id="ARBA00022723"/>
    </source>
</evidence>